<evidence type="ECO:0000313" key="1">
    <source>
        <dbReference type="EMBL" id="SVA61807.1"/>
    </source>
</evidence>
<protein>
    <submittedName>
        <fullName evidence="1">Uncharacterized protein</fullName>
    </submittedName>
</protein>
<dbReference type="AlphaFoldDB" id="A0A381XC93"/>
<sequence length="21" mass="2473">RITAFMIHGPWPARYPTHTGY</sequence>
<dbReference type="EMBL" id="UINC01014499">
    <property type="protein sequence ID" value="SVA61807.1"/>
    <property type="molecule type" value="Genomic_DNA"/>
</dbReference>
<gene>
    <name evidence="1" type="ORF">METZ01_LOCUS114661</name>
</gene>
<reference evidence="1" key="1">
    <citation type="submission" date="2018-05" db="EMBL/GenBank/DDBJ databases">
        <authorList>
            <person name="Lanie J.A."/>
            <person name="Ng W.-L."/>
            <person name="Kazmierczak K.M."/>
            <person name="Andrzejewski T.M."/>
            <person name="Davidsen T.M."/>
            <person name="Wayne K.J."/>
            <person name="Tettelin H."/>
            <person name="Glass J.I."/>
            <person name="Rusch D."/>
            <person name="Podicherti R."/>
            <person name="Tsui H.-C.T."/>
            <person name="Winkler M.E."/>
        </authorList>
    </citation>
    <scope>NUCLEOTIDE SEQUENCE</scope>
</reference>
<organism evidence="1">
    <name type="scientific">marine metagenome</name>
    <dbReference type="NCBI Taxonomy" id="408172"/>
    <lineage>
        <taxon>unclassified sequences</taxon>
        <taxon>metagenomes</taxon>
        <taxon>ecological metagenomes</taxon>
    </lineage>
</organism>
<accession>A0A381XC93</accession>
<feature type="non-terminal residue" evidence="1">
    <location>
        <position position="1"/>
    </location>
</feature>
<proteinExistence type="predicted"/>
<name>A0A381XC93_9ZZZZ</name>